<gene>
    <name evidence="2" type="ORF">L798_08528</name>
</gene>
<dbReference type="EMBL" id="KK853822">
    <property type="protein sequence ID" value="KDQ71579.1"/>
    <property type="molecule type" value="Genomic_DNA"/>
</dbReference>
<feature type="compositionally biased region" description="Polar residues" evidence="1">
    <location>
        <begin position="7"/>
        <end position="23"/>
    </location>
</feature>
<keyword evidence="3" id="KW-1185">Reference proteome</keyword>
<evidence type="ECO:0000313" key="3">
    <source>
        <dbReference type="Proteomes" id="UP000027135"/>
    </source>
</evidence>
<name>A0A067QH07_ZOONE</name>
<dbReference type="InParanoid" id="A0A067QH07"/>
<organism evidence="2 3">
    <name type="scientific">Zootermopsis nevadensis</name>
    <name type="common">Dampwood termite</name>
    <dbReference type="NCBI Taxonomy" id="136037"/>
    <lineage>
        <taxon>Eukaryota</taxon>
        <taxon>Metazoa</taxon>
        <taxon>Ecdysozoa</taxon>
        <taxon>Arthropoda</taxon>
        <taxon>Hexapoda</taxon>
        <taxon>Insecta</taxon>
        <taxon>Pterygota</taxon>
        <taxon>Neoptera</taxon>
        <taxon>Polyneoptera</taxon>
        <taxon>Dictyoptera</taxon>
        <taxon>Blattodea</taxon>
        <taxon>Blattoidea</taxon>
        <taxon>Termitoidae</taxon>
        <taxon>Termopsidae</taxon>
        <taxon>Zootermopsis</taxon>
    </lineage>
</organism>
<evidence type="ECO:0000256" key="1">
    <source>
        <dbReference type="SAM" id="MobiDB-lite"/>
    </source>
</evidence>
<reference evidence="2 3" key="1">
    <citation type="journal article" date="2014" name="Nat. Commun.">
        <title>Molecular traces of alternative social organization in a termite genome.</title>
        <authorList>
            <person name="Terrapon N."/>
            <person name="Li C."/>
            <person name="Robertson H.M."/>
            <person name="Ji L."/>
            <person name="Meng X."/>
            <person name="Booth W."/>
            <person name="Chen Z."/>
            <person name="Childers C.P."/>
            <person name="Glastad K.M."/>
            <person name="Gokhale K."/>
            <person name="Gowin J."/>
            <person name="Gronenberg W."/>
            <person name="Hermansen R.A."/>
            <person name="Hu H."/>
            <person name="Hunt B.G."/>
            <person name="Huylmans A.K."/>
            <person name="Khalil S.M."/>
            <person name="Mitchell R.D."/>
            <person name="Munoz-Torres M.C."/>
            <person name="Mustard J.A."/>
            <person name="Pan H."/>
            <person name="Reese J.T."/>
            <person name="Scharf M.E."/>
            <person name="Sun F."/>
            <person name="Vogel H."/>
            <person name="Xiao J."/>
            <person name="Yang W."/>
            <person name="Yang Z."/>
            <person name="Yang Z."/>
            <person name="Zhou J."/>
            <person name="Zhu J."/>
            <person name="Brent C.S."/>
            <person name="Elsik C.G."/>
            <person name="Goodisman M.A."/>
            <person name="Liberles D.A."/>
            <person name="Roe R.M."/>
            <person name="Vargo E.L."/>
            <person name="Vilcinskas A."/>
            <person name="Wang J."/>
            <person name="Bornberg-Bauer E."/>
            <person name="Korb J."/>
            <person name="Zhang G."/>
            <person name="Liebig J."/>
        </authorList>
    </citation>
    <scope>NUCLEOTIDE SEQUENCE [LARGE SCALE GENOMIC DNA]</scope>
    <source>
        <tissue evidence="2">Whole organism</tissue>
    </source>
</reference>
<dbReference type="AlphaFoldDB" id="A0A067QH07"/>
<accession>A0A067QH07</accession>
<proteinExistence type="predicted"/>
<dbReference type="Proteomes" id="UP000027135">
    <property type="component" value="Unassembled WGS sequence"/>
</dbReference>
<sequence length="106" mass="12100">MGWLAVTQWTGDQSPSKPPSQSEMENDGRWFPGDMAEAWCVREVLVQVIVLYEVAPNKLVEVSRCSRGAYCLHHQTDESTSTELHDSTFQKTITFSVPIYCTFRQK</sequence>
<protein>
    <submittedName>
        <fullName evidence="2">Uncharacterized protein</fullName>
    </submittedName>
</protein>
<evidence type="ECO:0000313" key="2">
    <source>
        <dbReference type="EMBL" id="KDQ71579.1"/>
    </source>
</evidence>
<feature type="region of interest" description="Disordered" evidence="1">
    <location>
        <begin position="1"/>
        <end position="29"/>
    </location>
</feature>